<proteinExistence type="predicted"/>
<organism evidence="2 3">
    <name type="scientific">Roridomyces roridus</name>
    <dbReference type="NCBI Taxonomy" id="1738132"/>
    <lineage>
        <taxon>Eukaryota</taxon>
        <taxon>Fungi</taxon>
        <taxon>Dikarya</taxon>
        <taxon>Basidiomycota</taxon>
        <taxon>Agaricomycotina</taxon>
        <taxon>Agaricomycetes</taxon>
        <taxon>Agaricomycetidae</taxon>
        <taxon>Agaricales</taxon>
        <taxon>Marasmiineae</taxon>
        <taxon>Mycenaceae</taxon>
        <taxon>Roridomyces</taxon>
    </lineage>
</organism>
<feature type="compositionally biased region" description="Basic residues" evidence="1">
    <location>
        <begin position="1"/>
        <end position="17"/>
    </location>
</feature>
<feature type="region of interest" description="Disordered" evidence="1">
    <location>
        <begin position="1"/>
        <end position="27"/>
    </location>
</feature>
<accession>A0AAD7BQ82</accession>
<evidence type="ECO:0000313" key="3">
    <source>
        <dbReference type="Proteomes" id="UP001221142"/>
    </source>
</evidence>
<sequence length="239" mass="25951">MPKAATPRRTHSTRSKSRGGAPVAPPLQTRVNVVHEVHYLDVLPTATSVSCHTNCLKPTPSVMITNGLSSLRLEPANAAPDVEVDHDASFKLTSVSPYCTECYIYPMPPRGAPTSSDQLYWPPHVLFVPAGGQHNVLGPGCLEDPHAFVLSEFPGSIGYTLHVNGKDVELPTPTRRIIPGNCEHNPISRIALAWWIARACAEHFKGDVTDMYLVEFKVTQGSAWKAVVVGRTNINATVV</sequence>
<comment type="caution">
    <text evidence="2">The sequence shown here is derived from an EMBL/GenBank/DDBJ whole genome shotgun (WGS) entry which is preliminary data.</text>
</comment>
<dbReference type="Proteomes" id="UP001221142">
    <property type="component" value="Unassembled WGS sequence"/>
</dbReference>
<gene>
    <name evidence="2" type="ORF">FB45DRAFT_1004834</name>
</gene>
<name>A0AAD7BQ82_9AGAR</name>
<protein>
    <submittedName>
        <fullName evidence="2">Uncharacterized protein</fullName>
    </submittedName>
</protein>
<dbReference type="AlphaFoldDB" id="A0AAD7BQ82"/>
<reference evidence="2" key="1">
    <citation type="submission" date="2023-03" db="EMBL/GenBank/DDBJ databases">
        <title>Massive genome expansion in bonnet fungi (Mycena s.s.) driven by repeated elements and novel gene families across ecological guilds.</title>
        <authorList>
            <consortium name="Lawrence Berkeley National Laboratory"/>
            <person name="Harder C.B."/>
            <person name="Miyauchi S."/>
            <person name="Viragh M."/>
            <person name="Kuo A."/>
            <person name="Thoen E."/>
            <person name="Andreopoulos B."/>
            <person name="Lu D."/>
            <person name="Skrede I."/>
            <person name="Drula E."/>
            <person name="Henrissat B."/>
            <person name="Morin E."/>
            <person name="Kohler A."/>
            <person name="Barry K."/>
            <person name="LaButti K."/>
            <person name="Morin E."/>
            <person name="Salamov A."/>
            <person name="Lipzen A."/>
            <person name="Mereny Z."/>
            <person name="Hegedus B."/>
            <person name="Baldrian P."/>
            <person name="Stursova M."/>
            <person name="Weitz H."/>
            <person name="Taylor A."/>
            <person name="Grigoriev I.V."/>
            <person name="Nagy L.G."/>
            <person name="Martin F."/>
            <person name="Kauserud H."/>
        </authorList>
    </citation>
    <scope>NUCLEOTIDE SEQUENCE</scope>
    <source>
        <strain evidence="2">9284</strain>
    </source>
</reference>
<dbReference type="EMBL" id="JARKIF010000011">
    <property type="protein sequence ID" value="KAJ7627371.1"/>
    <property type="molecule type" value="Genomic_DNA"/>
</dbReference>
<keyword evidence="3" id="KW-1185">Reference proteome</keyword>
<evidence type="ECO:0000256" key="1">
    <source>
        <dbReference type="SAM" id="MobiDB-lite"/>
    </source>
</evidence>
<evidence type="ECO:0000313" key="2">
    <source>
        <dbReference type="EMBL" id="KAJ7627371.1"/>
    </source>
</evidence>